<evidence type="ECO:0000313" key="4">
    <source>
        <dbReference type="Proteomes" id="UP000248592"/>
    </source>
</evidence>
<organism evidence="3 4">
    <name type="scientific">Polynucleobacter paneuropaeus</name>
    <dbReference type="NCBI Taxonomy" id="2527775"/>
    <lineage>
        <taxon>Bacteria</taxon>
        <taxon>Pseudomonadati</taxon>
        <taxon>Pseudomonadota</taxon>
        <taxon>Betaproteobacteria</taxon>
        <taxon>Burkholderiales</taxon>
        <taxon>Burkholderiaceae</taxon>
        <taxon>Polynucleobacter</taxon>
    </lineage>
</organism>
<reference evidence="4" key="1">
    <citation type="submission" date="2018-06" db="EMBL/GenBank/DDBJ databases">
        <title>Description of a new Polynucleobacter species.</title>
        <authorList>
            <person name="Hahn M.W."/>
        </authorList>
    </citation>
    <scope>NUCLEOTIDE SEQUENCE [LARGE SCALE GENOMIC DNA]</scope>
    <source>
        <strain evidence="4">MG-25-Pas1-D2</strain>
    </source>
</reference>
<sequence>MSKPSLSNGIRVHLTNVTGAGASQLLKSLLPALIRENNIHISEIYLPDIGQLSHFSSTSRNVVLRRYKRYMPKVISRFLECTFLAYKFNGDSPLLVLGDIPLRVRSPQILFLQSPHLTRPAGSKLKLSELKYVVARFIFRFNMNRVDAFIVQSKIMRDTLIDTYPSIRERVHVVSHPVPEWLLACKFQRDPIPLIEERGLRLIYPSADYPHKNHKILSKIQKTQSVKWPVLELKLTLNNVINPAPTIPWVHCVGFLSPSELIDAYKGVDALLFLSNKESFGFPLLEAMFLGLPVICPDLPYAHALCGKGAIYFDPDSIESLENALNRLKDLLKKGWKPDWNASLSSVPKSWDSVAASISRIAINTKKIAGCDE</sequence>
<gene>
    <name evidence="3" type="ORF">Pas1_01725</name>
</gene>
<dbReference type="InterPro" id="IPR001296">
    <property type="entry name" value="Glyco_trans_1"/>
</dbReference>
<dbReference type="Proteomes" id="UP000248592">
    <property type="component" value="Chromosome"/>
</dbReference>
<protein>
    <submittedName>
        <fullName evidence="3">Glycosyl transferase family 1</fullName>
    </submittedName>
</protein>
<dbReference type="Pfam" id="PF00534">
    <property type="entry name" value="Glycos_transf_1"/>
    <property type="match status" value="1"/>
</dbReference>
<dbReference type="GO" id="GO:0009103">
    <property type="term" value="P:lipopolysaccharide biosynthetic process"/>
    <property type="evidence" value="ECO:0007669"/>
    <property type="project" value="TreeGrafter"/>
</dbReference>
<dbReference type="SUPFAM" id="SSF53756">
    <property type="entry name" value="UDP-Glycosyltransferase/glycogen phosphorylase"/>
    <property type="match status" value="1"/>
</dbReference>
<dbReference type="Gene3D" id="3.40.50.2000">
    <property type="entry name" value="Glycogen Phosphorylase B"/>
    <property type="match status" value="1"/>
</dbReference>
<accession>A0A2Z4JUP5</accession>
<name>A0A2Z4JUP5_9BURK</name>
<evidence type="ECO:0000256" key="1">
    <source>
        <dbReference type="ARBA" id="ARBA00022679"/>
    </source>
</evidence>
<dbReference type="GO" id="GO:0016757">
    <property type="term" value="F:glycosyltransferase activity"/>
    <property type="evidence" value="ECO:0007669"/>
    <property type="project" value="InterPro"/>
</dbReference>
<dbReference type="AlphaFoldDB" id="A0A2Z4JUP5"/>
<dbReference type="PANTHER" id="PTHR46401">
    <property type="entry name" value="GLYCOSYLTRANSFERASE WBBK-RELATED"/>
    <property type="match status" value="1"/>
</dbReference>
<feature type="domain" description="Glycosyl transferase family 1" evidence="2">
    <location>
        <begin position="250"/>
        <end position="329"/>
    </location>
</feature>
<evidence type="ECO:0000259" key="2">
    <source>
        <dbReference type="Pfam" id="PF00534"/>
    </source>
</evidence>
<evidence type="ECO:0000313" key="3">
    <source>
        <dbReference type="EMBL" id="AWW50625.1"/>
    </source>
</evidence>
<dbReference type="EMBL" id="CP030085">
    <property type="protein sequence ID" value="AWW50625.1"/>
    <property type="molecule type" value="Genomic_DNA"/>
</dbReference>
<proteinExistence type="predicted"/>
<keyword evidence="1 3" id="KW-0808">Transferase</keyword>
<dbReference type="PANTHER" id="PTHR46401:SF2">
    <property type="entry name" value="GLYCOSYLTRANSFERASE WBBK-RELATED"/>
    <property type="match status" value="1"/>
</dbReference>